<evidence type="ECO:0000313" key="4">
    <source>
        <dbReference type="Proteomes" id="UP001168877"/>
    </source>
</evidence>
<keyword evidence="1" id="KW-0812">Transmembrane</keyword>
<evidence type="ECO:0000256" key="1">
    <source>
        <dbReference type="SAM" id="Phobius"/>
    </source>
</evidence>
<name>A0AA39VXC1_ACESA</name>
<reference evidence="3" key="2">
    <citation type="submission" date="2023-06" db="EMBL/GenBank/DDBJ databases">
        <authorList>
            <person name="Swenson N.G."/>
            <person name="Wegrzyn J.L."/>
            <person name="Mcevoy S.L."/>
        </authorList>
    </citation>
    <scope>NUCLEOTIDE SEQUENCE</scope>
    <source>
        <strain evidence="3">NS2018</strain>
        <tissue evidence="3">Leaf</tissue>
    </source>
</reference>
<dbReference type="EMBL" id="JAUESC010000003">
    <property type="protein sequence ID" value="KAK0601824.1"/>
    <property type="molecule type" value="Genomic_DNA"/>
</dbReference>
<dbReference type="AlphaFoldDB" id="A0AA39VXC1"/>
<evidence type="ECO:0000313" key="3">
    <source>
        <dbReference type="EMBL" id="KAK0601824.1"/>
    </source>
</evidence>
<gene>
    <name evidence="3" type="ORF">LWI29_027743</name>
</gene>
<keyword evidence="4" id="KW-1185">Reference proteome</keyword>
<dbReference type="PANTHER" id="PTHR48449:SF1">
    <property type="entry name" value="DUF1985 DOMAIN-CONTAINING PROTEIN"/>
    <property type="match status" value="1"/>
</dbReference>
<evidence type="ECO:0000259" key="2">
    <source>
        <dbReference type="Pfam" id="PF09331"/>
    </source>
</evidence>
<dbReference type="Proteomes" id="UP001168877">
    <property type="component" value="Unassembled WGS sequence"/>
</dbReference>
<proteinExistence type="predicted"/>
<keyword evidence="1" id="KW-1133">Transmembrane helix</keyword>
<accession>A0AA39VXC1</accession>
<reference evidence="3" key="1">
    <citation type="journal article" date="2022" name="Plant J.">
        <title>Strategies of tolerance reflected in two North American maple genomes.</title>
        <authorList>
            <person name="McEvoy S.L."/>
            <person name="Sezen U.U."/>
            <person name="Trouern-Trend A."/>
            <person name="McMahon S.M."/>
            <person name="Schaberg P.G."/>
            <person name="Yang J."/>
            <person name="Wegrzyn J.L."/>
            <person name="Swenson N.G."/>
        </authorList>
    </citation>
    <scope>NUCLEOTIDE SEQUENCE</scope>
    <source>
        <strain evidence="3">NS2018</strain>
    </source>
</reference>
<feature type="domain" description="DUF1985" evidence="2">
    <location>
        <begin position="104"/>
        <end position="227"/>
    </location>
</feature>
<comment type="caution">
    <text evidence="3">The sequence shown here is derived from an EMBL/GenBank/DDBJ whole genome shotgun (WGS) entry which is preliminary data.</text>
</comment>
<protein>
    <recommendedName>
        <fullName evidence="2">DUF1985 domain-containing protein</fullName>
    </recommendedName>
</protein>
<feature type="transmembrane region" description="Helical" evidence="1">
    <location>
        <begin position="219"/>
        <end position="235"/>
    </location>
</feature>
<keyword evidence="1" id="KW-0472">Membrane</keyword>
<dbReference type="InterPro" id="IPR015410">
    <property type="entry name" value="DUF1985"/>
</dbReference>
<dbReference type="Pfam" id="PF09331">
    <property type="entry name" value="DUF1985"/>
    <property type="match status" value="1"/>
</dbReference>
<organism evidence="3 4">
    <name type="scientific">Acer saccharum</name>
    <name type="common">Sugar maple</name>
    <dbReference type="NCBI Taxonomy" id="4024"/>
    <lineage>
        <taxon>Eukaryota</taxon>
        <taxon>Viridiplantae</taxon>
        <taxon>Streptophyta</taxon>
        <taxon>Embryophyta</taxon>
        <taxon>Tracheophyta</taxon>
        <taxon>Spermatophyta</taxon>
        <taxon>Magnoliopsida</taxon>
        <taxon>eudicotyledons</taxon>
        <taxon>Gunneridae</taxon>
        <taxon>Pentapetalae</taxon>
        <taxon>rosids</taxon>
        <taxon>malvids</taxon>
        <taxon>Sapindales</taxon>
        <taxon>Sapindaceae</taxon>
        <taxon>Hippocastanoideae</taxon>
        <taxon>Acereae</taxon>
        <taxon>Acer</taxon>
    </lineage>
</organism>
<sequence length="443" mass="51261">MWHYSMNGENIMQSGYKMGMDMLSPPGTSGLTYNLENENYVKGEGFLFEGLSPLTAFKDAMDRVGMLRRWEHGVFRQFLKMDREFFSGKLCHILLCRELNYPSARPDEMWFRVGERAVRFGKEEFLLVTGLRFGPMPVSVHSLPKAAQGSVHHRYFGGSPTPLKDILGRLNRGEFDEAEDVIKLGYVYFLSHVMLGREYRWKVPDWIWGLVEDITAFEAFPWGTYIYIVTIYWLGTSLNDRTKGRKQNRNYSSRQDLGYCLYGFPWALMYWAMEAIPVLSGSVGKRRRGRNGHGFPRLTRWNCRKKPPQLEHKFTDELEAYTTLTPTAEERLQDYYRQFDPLAVVGPELHMHGGYDPENEAGHRETRSKEGYDNDLRSYIESRFKQKDLKIDKLLADRVHVPVPPVPVAPSHLYQLHLNPHLNPHGPPGIHPHGPSGIHVVLR</sequence>
<dbReference type="PANTHER" id="PTHR48449">
    <property type="entry name" value="DUF1985 DOMAIN-CONTAINING PROTEIN"/>
    <property type="match status" value="1"/>
</dbReference>
<feature type="transmembrane region" description="Helical" evidence="1">
    <location>
        <begin position="256"/>
        <end position="273"/>
    </location>
</feature>